<dbReference type="SUPFAM" id="SSF52540">
    <property type="entry name" value="P-loop containing nucleoside triphosphate hydrolases"/>
    <property type="match status" value="1"/>
</dbReference>
<comment type="similarity">
    <text evidence="1">Belongs to the Mg-chelatase subunits D/I family. ComM subfamily.</text>
</comment>
<evidence type="ECO:0000313" key="4">
    <source>
        <dbReference type="Proteomes" id="UP000260943"/>
    </source>
</evidence>
<dbReference type="Pfam" id="PF13541">
    <property type="entry name" value="ChlI"/>
    <property type="match status" value="1"/>
</dbReference>
<dbReference type="InterPro" id="IPR000523">
    <property type="entry name" value="Mg_chelatse_chII-like_cat_dom"/>
</dbReference>
<dbReference type="InterPro" id="IPR014721">
    <property type="entry name" value="Ribsml_uS5_D2-typ_fold_subgr"/>
</dbReference>
<dbReference type="SUPFAM" id="SSF54211">
    <property type="entry name" value="Ribosomal protein S5 domain 2-like"/>
    <property type="match status" value="1"/>
</dbReference>
<keyword evidence="3" id="KW-0067">ATP-binding</keyword>
<dbReference type="AlphaFoldDB" id="A0A3E4QP67"/>
<dbReference type="EMBL" id="QSRJ01000014">
    <property type="protein sequence ID" value="RGL07570.1"/>
    <property type="molecule type" value="Genomic_DNA"/>
</dbReference>
<dbReference type="PANTHER" id="PTHR32039">
    <property type="entry name" value="MAGNESIUM-CHELATASE SUBUNIT CHLI"/>
    <property type="match status" value="1"/>
</dbReference>
<dbReference type="InterPro" id="IPR004482">
    <property type="entry name" value="Mg_chelat-rel"/>
</dbReference>
<dbReference type="InterPro" id="IPR045006">
    <property type="entry name" value="CHLI-like"/>
</dbReference>
<accession>A0A3E4QP67</accession>
<evidence type="ECO:0000313" key="3">
    <source>
        <dbReference type="EMBL" id="RGL07570.1"/>
    </source>
</evidence>
<dbReference type="PANTHER" id="PTHR32039:SF7">
    <property type="entry name" value="COMPETENCE PROTEIN COMM"/>
    <property type="match status" value="1"/>
</dbReference>
<dbReference type="SMART" id="SM00382">
    <property type="entry name" value="AAA"/>
    <property type="match status" value="1"/>
</dbReference>
<reference evidence="3 4" key="1">
    <citation type="submission" date="2018-08" db="EMBL/GenBank/DDBJ databases">
        <title>A genome reference for cultivated species of the human gut microbiota.</title>
        <authorList>
            <person name="Zou Y."/>
            <person name="Xue W."/>
            <person name="Luo G."/>
        </authorList>
    </citation>
    <scope>NUCLEOTIDE SEQUENCE [LARGE SCALE GENOMIC DNA]</scope>
    <source>
        <strain evidence="3 4">TF08-14</strain>
    </source>
</reference>
<dbReference type="InterPro" id="IPR020568">
    <property type="entry name" value="Ribosomal_Su5_D2-typ_SF"/>
</dbReference>
<dbReference type="GO" id="GO:0005524">
    <property type="term" value="F:ATP binding"/>
    <property type="evidence" value="ECO:0007669"/>
    <property type="project" value="UniProtKB-KW"/>
</dbReference>
<organism evidence="3 4">
    <name type="scientific">Collinsella tanakaei</name>
    <dbReference type="NCBI Taxonomy" id="626935"/>
    <lineage>
        <taxon>Bacteria</taxon>
        <taxon>Bacillati</taxon>
        <taxon>Actinomycetota</taxon>
        <taxon>Coriobacteriia</taxon>
        <taxon>Coriobacteriales</taxon>
        <taxon>Coriobacteriaceae</taxon>
        <taxon>Collinsella</taxon>
    </lineage>
</organism>
<protein>
    <submittedName>
        <fullName evidence="3">ATP-binding protein</fullName>
    </submittedName>
</protein>
<dbReference type="InterPro" id="IPR027417">
    <property type="entry name" value="P-loop_NTPase"/>
</dbReference>
<dbReference type="Pfam" id="PF13335">
    <property type="entry name" value="Mg_chelatase_C"/>
    <property type="match status" value="1"/>
</dbReference>
<dbReference type="Gene3D" id="3.30.230.10">
    <property type="match status" value="1"/>
</dbReference>
<proteinExistence type="inferred from homology"/>
<name>A0A3E4QP67_9ACTN</name>
<dbReference type="Gene3D" id="3.40.50.300">
    <property type="entry name" value="P-loop containing nucleotide triphosphate hydrolases"/>
    <property type="match status" value="1"/>
</dbReference>
<dbReference type="InterPro" id="IPR003593">
    <property type="entry name" value="AAA+_ATPase"/>
</dbReference>
<feature type="domain" description="AAA+ ATPase" evidence="2">
    <location>
        <begin position="212"/>
        <end position="394"/>
    </location>
</feature>
<dbReference type="RefSeq" id="WP_117680261.1">
    <property type="nucleotide sequence ID" value="NZ_QSRJ01000014.1"/>
</dbReference>
<dbReference type="InterPro" id="IPR025158">
    <property type="entry name" value="Mg_chelat-rel_C"/>
</dbReference>
<sequence length="509" mass="53801">MSSDRPGSFAVHAACIRGVEAQPVTVEVSYGGSIPGITIVGMADSSVLEARVRIRCALVACGFDVPRRAIIVNLSPGDLRKTGSGFDLPIAVAILAMSGQIPRTGLDDRLFVGEVGLDGEVLPCKGEVAYTLLARETGLSLVGALRPDHVPFDGVASSYLDSIGALRMGVDWACKPYPGSPISESAVQPRLDYADVVGQEVAKRAIAVAAAGGLGMLMIGPPGSGKSMLAKRMTTILPPIDPVERQEALCIHSVAGDGYEGLLAGERPFRRPHHSITSAGLVGGGRPVRPGEASLAHGGVLYLDELGEFPTGVLQTLRQPIEEGCVRIARVDGTYIFPSRFQLLAASNPCPCGHLGDGEVACRCTPSAISKYRAKLAGPLVDRIDIVLDVSRPDPSLIIEGEEGLTSSELLEMVERGRAFGKDRAAKWGTSILEGTERFERVIEQSGMKGDSSDVLLDIAARNHLSARGIVRLCRIARTVADIDQSPTIAVGHVLEAAMYQGRRSDGRM</sequence>
<dbReference type="NCBIfam" id="TIGR00368">
    <property type="entry name" value="YifB family Mg chelatase-like AAA ATPase"/>
    <property type="match status" value="1"/>
</dbReference>
<evidence type="ECO:0000259" key="2">
    <source>
        <dbReference type="SMART" id="SM00382"/>
    </source>
</evidence>
<keyword evidence="3" id="KW-0547">Nucleotide-binding</keyword>
<dbReference type="Proteomes" id="UP000260943">
    <property type="component" value="Unassembled WGS sequence"/>
</dbReference>
<comment type="caution">
    <text evidence="3">The sequence shown here is derived from an EMBL/GenBank/DDBJ whole genome shotgun (WGS) entry which is preliminary data.</text>
</comment>
<gene>
    <name evidence="3" type="ORF">DXC81_10025</name>
</gene>
<evidence type="ECO:0000256" key="1">
    <source>
        <dbReference type="ARBA" id="ARBA00006354"/>
    </source>
</evidence>
<dbReference type="Pfam" id="PF01078">
    <property type="entry name" value="Mg_chelatase"/>
    <property type="match status" value="1"/>
</dbReference>